<evidence type="ECO:0000313" key="1">
    <source>
        <dbReference type="EMBL" id="GAH94508.1"/>
    </source>
</evidence>
<feature type="non-terminal residue" evidence="1">
    <location>
        <position position="59"/>
    </location>
</feature>
<gene>
    <name evidence="1" type="ORF">S03H2_69087</name>
</gene>
<comment type="caution">
    <text evidence="1">The sequence shown here is derived from an EMBL/GenBank/DDBJ whole genome shotgun (WGS) entry which is preliminary data.</text>
</comment>
<reference evidence="1" key="1">
    <citation type="journal article" date="2014" name="Front. Microbiol.">
        <title>High frequency of phylogenetically diverse reductive dehalogenase-homologous genes in deep subseafloor sedimentary metagenomes.</title>
        <authorList>
            <person name="Kawai M."/>
            <person name="Futagami T."/>
            <person name="Toyoda A."/>
            <person name="Takaki Y."/>
            <person name="Nishi S."/>
            <person name="Hori S."/>
            <person name="Arai W."/>
            <person name="Tsubouchi T."/>
            <person name="Morono Y."/>
            <person name="Uchiyama I."/>
            <person name="Ito T."/>
            <person name="Fujiyama A."/>
            <person name="Inagaki F."/>
            <person name="Takami H."/>
        </authorList>
    </citation>
    <scope>NUCLEOTIDE SEQUENCE</scope>
    <source>
        <strain evidence="1">Expedition CK06-06</strain>
    </source>
</reference>
<proteinExistence type="predicted"/>
<dbReference type="AlphaFoldDB" id="X1LK70"/>
<protein>
    <submittedName>
        <fullName evidence="1">Uncharacterized protein</fullName>
    </submittedName>
</protein>
<organism evidence="1">
    <name type="scientific">marine sediment metagenome</name>
    <dbReference type="NCBI Taxonomy" id="412755"/>
    <lineage>
        <taxon>unclassified sequences</taxon>
        <taxon>metagenomes</taxon>
        <taxon>ecological metagenomes</taxon>
    </lineage>
</organism>
<sequence length="59" mass="6387">MPLDEFYQELSAIDAKNITVVVDACFSGASHEGMIIRNISPIYLEVGIEARLGDNAAAF</sequence>
<dbReference type="EMBL" id="BARU01045565">
    <property type="protein sequence ID" value="GAH94508.1"/>
    <property type="molecule type" value="Genomic_DNA"/>
</dbReference>
<name>X1LK70_9ZZZZ</name>
<accession>X1LK70</accession>